<dbReference type="GO" id="GO:2001070">
    <property type="term" value="F:starch binding"/>
    <property type="evidence" value="ECO:0007669"/>
    <property type="project" value="InterPro"/>
</dbReference>
<accession>A0A1I7GSC1</accession>
<dbReference type="InterPro" id="IPR025970">
    <property type="entry name" value="SusE"/>
</dbReference>
<organism evidence="2 3">
    <name type="scientific">Pontibacter akesuensis</name>
    <dbReference type="NCBI Taxonomy" id="388950"/>
    <lineage>
        <taxon>Bacteria</taxon>
        <taxon>Pseudomonadati</taxon>
        <taxon>Bacteroidota</taxon>
        <taxon>Cytophagia</taxon>
        <taxon>Cytophagales</taxon>
        <taxon>Hymenobacteraceae</taxon>
        <taxon>Pontibacter</taxon>
    </lineage>
</organism>
<protein>
    <submittedName>
        <fullName evidence="2">SusE outer membrane protein</fullName>
    </submittedName>
</protein>
<gene>
    <name evidence="2" type="ORF">SAMN04487941_1230</name>
</gene>
<dbReference type="GO" id="GO:0019867">
    <property type="term" value="C:outer membrane"/>
    <property type="evidence" value="ECO:0007669"/>
    <property type="project" value="InterPro"/>
</dbReference>
<feature type="domain" description="SusE outer membrane protein" evidence="1">
    <location>
        <begin position="23"/>
        <end position="135"/>
    </location>
</feature>
<name>A0A1I7GSC1_9BACT</name>
<dbReference type="PROSITE" id="PS51257">
    <property type="entry name" value="PROKAR_LIPOPROTEIN"/>
    <property type="match status" value="1"/>
</dbReference>
<dbReference type="RefSeq" id="WP_068836549.1">
    <property type="nucleotide sequence ID" value="NZ_BMXC01000001.1"/>
</dbReference>
<evidence type="ECO:0000313" key="2">
    <source>
        <dbReference type="EMBL" id="SFU51363.1"/>
    </source>
</evidence>
<dbReference type="Pfam" id="PF14292">
    <property type="entry name" value="SusE"/>
    <property type="match status" value="1"/>
</dbReference>
<dbReference type="Gene3D" id="2.60.40.3620">
    <property type="match status" value="2"/>
</dbReference>
<sequence>MKNWLNKTFIFFVASLALMSCEKDEDMAILKTGEAPVLSASTNTLVLTEEEAANEAVTLTWGEADFGYNAAVKYSLQIDTAGDNFVKPYSMDLGSFSQESGNQPKKVFTVEELNTLLTKLKYTAEEAHELKIRIKATVSDLVEPIYSNAATINVTPYSTYVEPSYVFVPGAHQGWSPETAPALASVESNGIYMGIVSFMDASGLEFKITPQRNWDMDYGMGAAPGTLAEKGGNLSVPAPDTYMITANLNNMTWSAAKHSWGLIGDATPGGWDNDTNMKYINSEGVWKLTTTLKAGKIKFRFNDAWELNYGDDDTSNNLLNQGGADINITSPGTYDIVLDLENDDDSVTYSVTKK</sequence>
<dbReference type="CDD" id="cd12967">
    <property type="entry name" value="CBM_SusE-F_like_u1"/>
    <property type="match status" value="1"/>
</dbReference>
<evidence type="ECO:0000313" key="3">
    <source>
        <dbReference type="Proteomes" id="UP000182491"/>
    </source>
</evidence>
<reference evidence="3" key="1">
    <citation type="submission" date="2016-10" db="EMBL/GenBank/DDBJ databases">
        <authorList>
            <person name="Varghese N."/>
        </authorList>
    </citation>
    <scope>NUCLEOTIDE SEQUENCE [LARGE SCALE GENOMIC DNA]</scope>
    <source>
        <strain evidence="3">DSM 18820</strain>
    </source>
</reference>
<proteinExistence type="predicted"/>
<dbReference type="OrthoDB" id="975117at2"/>
<dbReference type="EMBL" id="FPCA01000001">
    <property type="protein sequence ID" value="SFU51363.1"/>
    <property type="molecule type" value="Genomic_DNA"/>
</dbReference>
<keyword evidence="3" id="KW-1185">Reference proteome</keyword>
<dbReference type="AlphaFoldDB" id="A0A1I7GSC1"/>
<evidence type="ECO:0000259" key="1">
    <source>
        <dbReference type="Pfam" id="PF14292"/>
    </source>
</evidence>
<dbReference type="CDD" id="cd12956">
    <property type="entry name" value="CBM_SusE-F_like"/>
    <property type="match status" value="1"/>
</dbReference>
<dbReference type="STRING" id="388950.GCA_001611675_00326"/>
<dbReference type="Proteomes" id="UP000182491">
    <property type="component" value="Unassembled WGS sequence"/>
</dbReference>